<keyword evidence="2" id="KW-1185">Reference proteome</keyword>
<gene>
    <name evidence="1" type="ORF">H0235_004814</name>
</gene>
<proteinExistence type="predicted"/>
<comment type="caution">
    <text evidence="1">The sequence shown here is derived from an EMBL/GenBank/DDBJ whole genome shotgun (WGS) entry which is preliminary data.</text>
</comment>
<accession>A0A834P934</accession>
<evidence type="ECO:0000313" key="2">
    <source>
        <dbReference type="Proteomes" id="UP000600918"/>
    </source>
</evidence>
<dbReference type="EMBL" id="JACSDY010000003">
    <property type="protein sequence ID" value="KAF7431890.1"/>
    <property type="molecule type" value="Genomic_DNA"/>
</dbReference>
<reference evidence="1" key="1">
    <citation type="journal article" date="2020" name="G3 (Bethesda)">
        <title>High-Quality Assemblies for Three Invasive Social Wasps from the &lt;i&gt;Vespula&lt;/i&gt; Genus.</title>
        <authorList>
            <person name="Harrop T.W.R."/>
            <person name="Guhlin J."/>
            <person name="McLaughlin G.M."/>
            <person name="Permina E."/>
            <person name="Stockwell P."/>
            <person name="Gilligan J."/>
            <person name="Le Lec M.F."/>
            <person name="Gruber M.A.M."/>
            <person name="Quinn O."/>
            <person name="Lovegrove M."/>
            <person name="Duncan E.J."/>
            <person name="Remnant E.J."/>
            <person name="Van Eeckhoven J."/>
            <person name="Graham B."/>
            <person name="Knapp R.A."/>
            <person name="Langford K.W."/>
            <person name="Kronenberg Z."/>
            <person name="Press M.O."/>
            <person name="Eacker S.M."/>
            <person name="Wilson-Rankin E.E."/>
            <person name="Purcell J."/>
            <person name="Lester P.J."/>
            <person name="Dearden P.K."/>
        </authorList>
    </citation>
    <scope>NUCLEOTIDE SEQUENCE</scope>
    <source>
        <strain evidence="1">Volc-1</strain>
    </source>
</reference>
<sequence length="89" mass="9349">MEWIRVTAARTGRNSFVSTNGIAKKEFRWCKLTLMAFRNCGNVTLLLLLYYYCYNTTTTFAAAPAAATATAAAAAASDAAGAAAAAAED</sequence>
<dbReference type="AlphaFoldDB" id="A0A834P934"/>
<organism evidence="1 2">
    <name type="scientific">Vespula pensylvanica</name>
    <name type="common">Western yellow jacket</name>
    <name type="synonym">Wasp</name>
    <dbReference type="NCBI Taxonomy" id="30213"/>
    <lineage>
        <taxon>Eukaryota</taxon>
        <taxon>Metazoa</taxon>
        <taxon>Ecdysozoa</taxon>
        <taxon>Arthropoda</taxon>
        <taxon>Hexapoda</taxon>
        <taxon>Insecta</taxon>
        <taxon>Pterygota</taxon>
        <taxon>Neoptera</taxon>
        <taxon>Endopterygota</taxon>
        <taxon>Hymenoptera</taxon>
        <taxon>Apocrita</taxon>
        <taxon>Aculeata</taxon>
        <taxon>Vespoidea</taxon>
        <taxon>Vespidae</taxon>
        <taxon>Vespinae</taxon>
        <taxon>Vespula</taxon>
    </lineage>
</organism>
<dbReference type="Proteomes" id="UP000600918">
    <property type="component" value="Unassembled WGS sequence"/>
</dbReference>
<protein>
    <submittedName>
        <fullName evidence="1">Uncharacterized protein</fullName>
    </submittedName>
</protein>
<name>A0A834P934_VESPE</name>
<evidence type="ECO:0000313" key="1">
    <source>
        <dbReference type="EMBL" id="KAF7431890.1"/>
    </source>
</evidence>